<organism evidence="8 9">
    <name type="scientific">Klebsormidium nitens</name>
    <name type="common">Green alga</name>
    <name type="synonym">Ulothrix nitens</name>
    <dbReference type="NCBI Taxonomy" id="105231"/>
    <lineage>
        <taxon>Eukaryota</taxon>
        <taxon>Viridiplantae</taxon>
        <taxon>Streptophyta</taxon>
        <taxon>Klebsormidiophyceae</taxon>
        <taxon>Klebsormidiales</taxon>
        <taxon>Klebsormidiaceae</taxon>
        <taxon>Klebsormidium</taxon>
    </lineage>
</organism>
<dbReference type="GO" id="GO:0004674">
    <property type="term" value="F:protein serine/threonine kinase activity"/>
    <property type="evidence" value="ECO:0000318"/>
    <property type="project" value="GO_Central"/>
</dbReference>
<dbReference type="Pfam" id="PF00069">
    <property type="entry name" value="Pkinase"/>
    <property type="match status" value="1"/>
</dbReference>
<feature type="domain" description="Protein kinase" evidence="7">
    <location>
        <begin position="71"/>
        <end position="402"/>
    </location>
</feature>
<dbReference type="OrthoDB" id="515083at2759"/>
<dbReference type="Gene3D" id="3.30.200.20">
    <property type="entry name" value="Phosphorylase Kinase, domain 1"/>
    <property type="match status" value="1"/>
</dbReference>
<keyword evidence="1 8" id="KW-0723">Serine/threonine-protein kinase</keyword>
<dbReference type="Gene3D" id="1.10.510.10">
    <property type="entry name" value="Transferase(Phosphotransferase) domain 1"/>
    <property type="match status" value="1"/>
</dbReference>
<evidence type="ECO:0000313" key="9">
    <source>
        <dbReference type="Proteomes" id="UP000054558"/>
    </source>
</evidence>
<dbReference type="InterPro" id="IPR050494">
    <property type="entry name" value="Ser_Thr_dual-spec_kinase"/>
</dbReference>
<evidence type="ECO:0000259" key="7">
    <source>
        <dbReference type="PROSITE" id="PS50011"/>
    </source>
</evidence>
<dbReference type="InterPro" id="IPR000719">
    <property type="entry name" value="Prot_kinase_dom"/>
</dbReference>
<feature type="compositionally biased region" description="Basic and acidic residues" evidence="6">
    <location>
        <begin position="997"/>
        <end position="1016"/>
    </location>
</feature>
<dbReference type="OMA" id="IMSAPPC"/>
<dbReference type="STRING" id="105231.A0A1Y1IGF3"/>
<dbReference type="PANTHER" id="PTHR24058">
    <property type="entry name" value="DUAL SPECIFICITY PROTEIN KINASE"/>
    <property type="match status" value="1"/>
</dbReference>
<proteinExistence type="predicted"/>
<feature type="compositionally biased region" description="Basic and acidic residues" evidence="6">
    <location>
        <begin position="943"/>
        <end position="958"/>
    </location>
</feature>
<dbReference type="InterPro" id="IPR011009">
    <property type="entry name" value="Kinase-like_dom_sf"/>
</dbReference>
<keyword evidence="4 8" id="KW-0418">Kinase</keyword>
<evidence type="ECO:0000256" key="4">
    <source>
        <dbReference type="ARBA" id="ARBA00022777"/>
    </source>
</evidence>
<reference evidence="8 9" key="1">
    <citation type="journal article" date="2014" name="Nat. Commun.">
        <title>Klebsormidium flaccidum genome reveals primary factors for plant terrestrial adaptation.</title>
        <authorList>
            <person name="Hori K."/>
            <person name="Maruyama F."/>
            <person name="Fujisawa T."/>
            <person name="Togashi T."/>
            <person name="Yamamoto N."/>
            <person name="Seo M."/>
            <person name="Sato S."/>
            <person name="Yamada T."/>
            <person name="Mori H."/>
            <person name="Tajima N."/>
            <person name="Moriyama T."/>
            <person name="Ikeuchi M."/>
            <person name="Watanabe M."/>
            <person name="Wada H."/>
            <person name="Kobayashi K."/>
            <person name="Saito M."/>
            <person name="Masuda T."/>
            <person name="Sasaki-Sekimoto Y."/>
            <person name="Mashiguchi K."/>
            <person name="Awai K."/>
            <person name="Shimojima M."/>
            <person name="Masuda S."/>
            <person name="Iwai M."/>
            <person name="Nobusawa T."/>
            <person name="Narise T."/>
            <person name="Kondo S."/>
            <person name="Saito H."/>
            <person name="Sato R."/>
            <person name="Murakawa M."/>
            <person name="Ihara Y."/>
            <person name="Oshima-Yamada Y."/>
            <person name="Ohtaka K."/>
            <person name="Satoh M."/>
            <person name="Sonobe K."/>
            <person name="Ishii M."/>
            <person name="Ohtani R."/>
            <person name="Kanamori-Sato M."/>
            <person name="Honoki R."/>
            <person name="Miyazaki D."/>
            <person name="Mochizuki H."/>
            <person name="Umetsu J."/>
            <person name="Higashi K."/>
            <person name="Shibata D."/>
            <person name="Kamiya Y."/>
            <person name="Sato N."/>
            <person name="Nakamura Y."/>
            <person name="Tabata S."/>
            <person name="Ida S."/>
            <person name="Kurokawa K."/>
            <person name="Ohta H."/>
        </authorList>
    </citation>
    <scope>NUCLEOTIDE SEQUENCE [LARGE SCALE GENOMIC DNA]</scope>
    <source>
        <strain evidence="8 9">NIES-2285</strain>
    </source>
</reference>
<dbReference type="PROSITE" id="PS50011">
    <property type="entry name" value="PROTEIN_KINASE_DOM"/>
    <property type="match status" value="1"/>
</dbReference>
<protein>
    <submittedName>
        <fullName evidence="8">Putative serine/Threonine protein kinases</fullName>
    </submittedName>
</protein>
<feature type="compositionally biased region" description="Basic and acidic residues" evidence="6">
    <location>
        <begin position="1027"/>
        <end position="1051"/>
    </location>
</feature>
<evidence type="ECO:0000313" key="8">
    <source>
        <dbReference type="EMBL" id="GAQ88579.1"/>
    </source>
</evidence>
<gene>
    <name evidence="8" type="ORF">KFL_004410070</name>
</gene>
<feature type="region of interest" description="Disordered" evidence="6">
    <location>
        <begin position="501"/>
        <end position="525"/>
    </location>
</feature>
<dbReference type="PROSITE" id="PS00108">
    <property type="entry name" value="PROTEIN_KINASE_ST"/>
    <property type="match status" value="1"/>
</dbReference>
<name>A0A1Y1IGF3_KLENI</name>
<evidence type="ECO:0000256" key="3">
    <source>
        <dbReference type="ARBA" id="ARBA00022741"/>
    </source>
</evidence>
<dbReference type="SUPFAM" id="SSF56112">
    <property type="entry name" value="Protein kinase-like (PK-like)"/>
    <property type="match status" value="1"/>
</dbReference>
<evidence type="ECO:0000256" key="5">
    <source>
        <dbReference type="ARBA" id="ARBA00022840"/>
    </source>
</evidence>
<feature type="region of interest" description="Disordered" evidence="6">
    <location>
        <begin position="906"/>
        <end position="1070"/>
    </location>
</feature>
<sequence>MPSSFQSYQAPVDVHEGPPCISHDPSVVLRATVQLRNWPIGRHAPQGTDSYTSLGGKFDTRYPGLMLGGRFCYLECIAEGVSAVVITAEDTFKPSQDVVVIKVMHQKYRECALQEARLLRFLNSKDVHDACHVIRLRSLFEFHGHVCLVMDRLYGSLLDYLGLEASLGRSNQALVSDLRKIAYQLLTSLDFLRAAGLTHADLKLENILMCRPCTAVPDPTGVGGDRGWGSMGIKLADFGNAFGELNHEEEDFDIQTLSYRAPEVLFGAGPLTPAIDMWSLGCIIAELALRRLLFAAQTPGQLLQQMTAALGGIPPRALFGSGRLYARVCKEAGSPSPGHFGWGSKIGFHGGAQHFGGAGVRSKLGAALSAIDPPLADLVCRLLEYDPALRPTPEEAREHPFFKILNPERAIRDAFPSALGGLPFADIDAERNMPASAMEGTTSGRNGLAEANGAYLKAAVKTAPLFAESNGTKYGTRRFEIAEKVPGVLFHKRGGPLPNGFLVEEPPFRPAKKRKSGRVAEAPGDVPDDVSRVAAVVTAGAGKRASLACAPAQRFEEGAATEKAPSCVEGPGDFMTSARGVTDAESVSAAQLKSTPLKVGRTERLLGLAKPPPFCNTGWTLGEQVAASFERGVEPLIAGEESSRKAQPPGFAVKVLKGWKGREDPVWGPGTPPVSLPVETTGLEQMAEATQEGLRLRPVAVHTWGRPGDGDDVNTPGEVSFAASLVARQGRQGTFTFVRRGELERAGDIDAAAKGMGLVDREACEPREDLPWGKGTDDHVESERLKAPISGVGVCLERGGIRTVKRGAQEPSAAGNSDVYPRARGSRPHEPVPATAVVGMAPKEVAQTAARADLREQGKVLVSPVVPSRGASTEGACFGLASVPLPVGGALAEPVCSALNARGGRNLQPFEGGGKERSTAEDVGGPPDSDSCGSAVLSSPPSGEKRLNEVGRAGKDGEVESPPKVGGNLATAGNRPAASELSLTVGPCWETRAKRKRDGDPSAKPRGEGGVGEREKRSLRRGGAEIVEVHAEDKDSIRTRSASRSEGRDETPPLQRQRVLPRRPARDEKSVVPWWIAVPSNTQRDPSDTSLELL</sequence>
<feature type="region of interest" description="Disordered" evidence="6">
    <location>
        <begin position="806"/>
        <end position="830"/>
    </location>
</feature>
<keyword evidence="2" id="KW-0808">Transferase</keyword>
<accession>A0A1Y1IGF3</accession>
<dbReference type="EMBL" id="DF237390">
    <property type="protein sequence ID" value="GAQ88579.1"/>
    <property type="molecule type" value="Genomic_DNA"/>
</dbReference>
<dbReference type="AlphaFoldDB" id="A0A1Y1IGF3"/>
<keyword evidence="5" id="KW-0067">ATP-binding</keyword>
<dbReference type="PANTHER" id="PTHR24058:SF130">
    <property type="entry name" value="SERINE_THREONINE PROTEIN KINASES-RELATED"/>
    <property type="match status" value="1"/>
</dbReference>
<dbReference type="Proteomes" id="UP000054558">
    <property type="component" value="Unassembled WGS sequence"/>
</dbReference>
<evidence type="ECO:0000256" key="2">
    <source>
        <dbReference type="ARBA" id="ARBA00022679"/>
    </source>
</evidence>
<keyword evidence="9" id="KW-1185">Reference proteome</keyword>
<keyword evidence="3" id="KW-0547">Nucleotide-binding</keyword>
<evidence type="ECO:0000256" key="6">
    <source>
        <dbReference type="SAM" id="MobiDB-lite"/>
    </source>
</evidence>
<evidence type="ECO:0000256" key="1">
    <source>
        <dbReference type="ARBA" id="ARBA00022527"/>
    </source>
</evidence>
<dbReference type="InterPro" id="IPR008271">
    <property type="entry name" value="Ser/Thr_kinase_AS"/>
</dbReference>
<dbReference type="GO" id="GO:0005524">
    <property type="term" value="F:ATP binding"/>
    <property type="evidence" value="ECO:0007669"/>
    <property type="project" value="UniProtKB-KW"/>
</dbReference>
<dbReference type="SMART" id="SM00220">
    <property type="entry name" value="S_TKc"/>
    <property type="match status" value="1"/>
</dbReference>